<reference evidence="2" key="2">
    <citation type="journal article" date="2021" name="Genome Biol. Evol.">
        <title>Developing a high-quality reference genome for a parasitic bivalve with doubly uniparental inheritance (Bivalvia: Unionida).</title>
        <authorList>
            <person name="Smith C.H."/>
        </authorList>
    </citation>
    <scope>NUCLEOTIDE SEQUENCE</scope>
    <source>
        <strain evidence="2">CHS0354</strain>
        <tissue evidence="2">Mantle</tissue>
    </source>
</reference>
<reference evidence="2" key="1">
    <citation type="journal article" date="2021" name="Genome Biol. Evol.">
        <title>A High-Quality Reference Genome for a Parasitic Bivalve with Doubly Uniparental Inheritance (Bivalvia: Unionida).</title>
        <authorList>
            <person name="Smith C.H."/>
        </authorList>
    </citation>
    <scope>NUCLEOTIDE SEQUENCE</scope>
    <source>
        <strain evidence="2">CHS0354</strain>
    </source>
</reference>
<keyword evidence="1" id="KW-0732">Signal</keyword>
<reference evidence="2" key="3">
    <citation type="submission" date="2023-05" db="EMBL/GenBank/DDBJ databases">
        <authorList>
            <person name="Smith C.H."/>
        </authorList>
    </citation>
    <scope>NUCLEOTIDE SEQUENCE</scope>
    <source>
        <strain evidence="2">CHS0354</strain>
        <tissue evidence="2">Mantle</tissue>
    </source>
</reference>
<sequence length="325" mass="35864">MLGRIGILLVFALVEVRADVQQCLDEWSFGGGPNNLTYYKICELVGFLSDIEDNLDELDNLDDIYALLNATYNQVVELDIDLDALGQNLTNKLMDICGKLNDILALLQSSNNEEDLYRLVFRGTPGTGGDIFHAWTGSDISHITTDSSSLCAIWPPTDASIASCTKHYRNSTAFNGNNWADSVVKVKYVLYDNGIEVQSFVFNAIDSDIISWFASYRLQDSTCCTCSTYDDHEPGDFSLEGSTFPPSISARRFQMVTEAHSCPNYKGLTVVVNAPSGTSPGCNFDRLPGPYPRILYSYGDCGSKFNIKEQYGEADALGIFVMTKP</sequence>
<organism evidence="2 3">
    <name type="scientific">Potamilus streckersoni</name>
    <dbReference type="NCBI Taxonomy" id="2493646"/>
    <lineage>
        <taxon>Eukaryota</taxon>
        <taxon>Metazoa</taxon>
        <taxon>Spiralia</taxon>
        <taxon>Lophotrochozoa</taxon>
        <taxon>Mollusca</taxon>
        <taxon>Bivalvia</taxon>
        <taxon>Autobranchia</taxon>
        <taxon>Heteroconchia</taxon>
        <taxon>Palaeoheterodonta</taxon>
        <taxon>Unionida</taxon>
        <taxon>Unionoidea</taxon>
        <taxon>Unionidae</taxon>
        <taxon>Ambleminae</taxon>
        <taxon>Lampsilini</taxon>
        <taxon>Potamilus</taxon>
    </lineage>
</organism>
<accession>A0AAE0VRE6</accession>
<feature type="chain" id="PRO_5042073465" evidence="1">
    <location>
        <begin position="19"/>
        <end position="325"/>
    </location>
</feature>
<proteinExistence type="predicted"/>
<evidence type="ECO:0000313" key="2">
    <source>
        <dbReference type="EMBL" id="KAK3587414.1"/>
    </source>
</evidence>
<gene>
    <name evidence="2" type="ORF">CHS0354_007891</name>
</gene>
<comment type="caution">
    <text evidence="2">The sequence shown here is derived from an EMBL/GenBank/DDBJ whole genome shotgun (WGS) entry which is preliminary data.</text>
</comment>
<name>A0AAE0VRE6_9BIVA</name>
<feature type="signal peptide" evidence="1">
    <location>
        <begin position="1"/>
        <end position="18"/>
    </location>
</feature>
<keyword evidence="3" id="KW-1185">Reference proteome</keyword>
<dbReference type="EMBL" id="JAEAOA010000534">
    <property type="protein sequence ID" value="KAK3587414.1"/>
    <property type="molecule type" value="Genomic_DNA"/>
</dbReference>
<dbReference type="AlphaFoldDB" id="A0AAE0VRE6"/>
<protein>
    <submittedName>
        <fullName evidence="2">Uncharacterized protein</fullName>
    </submittedName>
</protein>
<evidence type="ECO:0000313" key="3">
    <source>
        <dbReference type="Proteomes" id="UP001195483"/>
    </source>
</evidence>
<dbReference type="Proteomes" id="UP001195483">
    <property type="component" value="Unassembled WGS sequence"/>
</dbReference>
<evidence type="ECO:0000256" key="1">
    <source>
        <dbReference type="SAM" id="SignalP"/>
    </source>
</evidence>